<dbReference type="NCBIfam" id="TIGR00536">
    <property type="entry name" value="hemK_fam"/>
    <property type="match status" value="1"/>
</dbReference>
<dbReference type="GO" id="GO:0032259">
    <property type="term" value="P:methylation"/>
    <property type="evidence" value="ECO:0007669"/>
    <property type="project" value="UniProtKB-KW"/>
</dbReference>
<evidence type="ECO:0000256" key="2">
    <source>
        <dbReference type="ARBA" id="ARBA00022679"/>
    </source>
</evidence>
<dbReference type="Pfam" id="PF05175">
    <property type="entry name" value="MTS"/>
    <property type="match status" value="1"/>
</dbReference>
<feature type="binding site" evidence="5">
    <location>
        <begin position="119"/>
        <end position="123"/>
    </location>
    <ligand>
        <name>S-adenosyl-L-methionine</name>
        <dbReference type="ChEBI" id="CHEBI:59789"/>
    </ligand>
</feature>
<dbReference type="Proteomes" id="UP000533476">
    <property type="component" value="Unassembled WGS sequence"/>
</dbReference>
<evidence type="ECO:0000313" key="8">
    <source>
        <dbReference type="EMBL" id="NMP21018.1"/>
    </source>
</evidence>
<feature type="binding site" evidence="5">
    <location>
        <position position="183"/>
    </location>
    <ligand>
        <name>S-adenosyl-L-methionine</name>
        <dbReference type="ChEBI" id="CHEBI:59789"/>
    </ligand>
</feature>
<dbReference type="EMBL" id="JABBVZ010000003">
    <property type="protein sequence ID" value="NMP21018.1"/>
    <property type="molecule type" value="Genomic_DNA"/>
</dbReference>
<dbReference type="InterPro" id="IPR050320">
    <property type="entry name" value="N5-glutamine_MTase"/>
</dbReference>
<feature type="binding site" evidence="5">
    <location>
        <position position="142"/>
    </location>
    <ligand>
        <name>S-adenosyl-L-methionine</name>
        <dbReference type="ChEBI" id="CHEBI:59789"/>
    </ligand>
</feature>
<sequence length="277" mass="30362">MDAWRQHLQEAAEQLRAAGIDRAEREARYLLEWASGRTLADWVAHGGAWDDTLDARFGVALRRRSEREPLAYITGQREFYGLMLRVTPAVLIPRPETEGLVQAVLDMIHQSQVRVVDVGTGSGAVALALKANKPAWTVYGVDRSADALRIAKDNARALNLSVRFFRSDLLREASGPFDVVVANLPYVPDGYRGDEELSHEPPEALYGGPDGLSAIRALIGQARLKLSPWGWIFLECGIGQAKTLGDYLRANGFDAIKAFSDLAGIPRVVAAQVRSEG</sequence>
<accession>A0A7Y0Q0G9</accession>
<keyword evidence="2 5" id="KW-0808">Transferase</keyword>
<dbReference type="InterPro" id="IPR004556">
    <property type="entry name" value="HemK-like"/>
</dbReference>
<name>A0A7Y0Q0G9_9FIRM</name>
<dbReference type="RefSeq" id="WP_169095939.1">
    <property type="nucleotide sequence ID" value="NZ_JABBVZ010000003.1"/>
</dbReference>
<evidence type="ECO:0000256" key="1">
    <source>
        <dbReference type="ARBA" id="ARBA00022603"/>
    </source>
</evidence>
<dbReference type="InterPro" id="IPR040758">
    <property type="entry name" value="PrmC_N"/>
</dbReference>
<reference evidence="8 9" key="1">
    <citation type="submission" date="2020-04" db="EMBL/GenBank/DDBJ databases">
        <authorList>
            <person name="Zhang R."/>
            <person name="Schippers A."/>
        </authorList>
    </citation>
    <scope>NUCLEOTIDE SEQUENCE [LARGE SCALE GENOMIC DNA]</scope>
    <source>
        <strain evidence="8 9">DSM 109850</strain>
    </source>
</reference>
<feature type="domain" description="Release factor glutamine methyltransferase N-terminal" evidence="7">
    <location>
        <begin position="8"/>
        <end position="75"/>
    </location>
</feature>
<dbReference type="HAMAP" id="MF_02126">
    <property type="entry name" value="RF_methyltr_PrmC"/>
    <property type="match status" value="1"/>
</dbReference>
<evidence type="ECO:0000259" key="6">
    <source>
        <dbReference type="Pfam" id="PF05175"/>
    </source>
</evidence>
<protein>
    <recommendedName>
        <fullName evidence="5">Release factor glutamine methyltransferase</fullName>
        <shortName evidence="5">RF MTase</shortName>
        <ecNumber evidence="5">2.1.1.297</ecNumber>
    </recommendedName>
    <alternativeName>
        <fullName evidence="5">N5-glutamine methyltransferase PrmC</fullName>
    </alternativeName>
    <alternativeName>
        <fullName evidence="5">Protein-(glutamine-N5) MTase PrmC</fullName>
    </alternativeName>
    <alternativeName>
        <fullName evidence="5">Protein-glutamine N-methyltransferase PrmC</fullName>
    </alternativeName>
</protein>
<evidence type="ECO:0000256" key="3">
    <source>
        <dbReference type="ARBA" id="ARBA00022691"/>
    </source>
</evidence>
<evidence type="ECO:0000313" key="9">
    <source>
        <dbReference type="Proteomes" id="UP000533476"/>
    </source>
</evidence>
<dbReference type="Pfam" id="PF17827">
    <property type="entry name" value="PrmC_N"/>
    <property type="match status" value="1"/>
</dbReference>
<dbReference type="PANTHER" id="PTHR18895:SF74">
    <property type="entry name" value="MTRF1L RELEASE FACTOR GLUTAMINE METHYLTRANSFERASE"/>
    <property type="match status" value="1"/>
</dbReference>
<comment type="caution">
    <text evidence="8">The sequence shown here is derived from an EMBL/GenBank/DDBJ whole genome shotgun (WGS) entry which is preliminary data.</text>
</comment>
<dbReference type="InterPro" id="IPR019874">
    <property type="entry name" value="RF_methyltr_PrmC"/>
</dbReference>
<comment type="caution">
    <text evidence="5">Lacks conserved residue(s) required for the propagation of feature annotation.</text>
</comment>
<dbReference type="InterPro" id="IPR007848">
    <property type="entry name" value="Small_mtfrase_dom"/>
</dbReference>
<comment type="catalytic activity">
    <reaction evidence="4 5">
        <text>L-glutaminyl-[peptide chain release factor] + S-adenosyl-L-methionine = N(5)-methyl-L-glutaminyl-[peptide chain release factor] + S-adenosyl-L-homocysteine + H(+)</text>
        <dbReference type="Rhea" id="RHEA:42896"/>
        <dbReference type="Rhea" id="RHEA-COMP:10271"/>
        <dbReference type="Rhea" id="RHEA-COMP:10272"/>
        <dbReference type="ChEBI" id="CHEBI:15378"/>
        <dbReference type="ChEBI" id="CHEBI:30011"/>
        <dbReference type="ChEBI" id="CHEBI:57856"/>
        <dbReference type="ChEBI" id="CHEBI:59789"/>
        <dbReference type="ChEBI" id="CHEBI:61891"/>
        <dbReference type="EC" id="2.1.1.297"/>
    </reaction>
</comment>
<feature type="domain" description="Methyltransferase small" evidence="6">
    <location>
        <begin position="107"/>
        <end position="187"/>
    </location>
</feature>
<comment type="similarity">
    <text evidence="5">Belongs to the protein N5-glutamine methyltransferase family. PrmC subfamily.</text>
</comment>
<comment type="function">
    <text evidence="5">Methylates the class 1 translation termination release factors RF1/PrfA and RF2/PrfB on the glutamine residue of the universally conserved GGQ motif.</text>
</comment>
<dbReference type="Gene3D" id="3.40.50.150">
    <property type="entry name" value="Vaccinia Virus protein VP39"/>
    <property type="match status" value="1"/>
</dbReference>
<evidence type="ECO:0000256" key="5">
    <source>
        <dbReference type="HAMAP-Rule" id="MF_02126"/>
    </source>
</evidence>
<keyword evidence="1 5" id="KW-0489">Methyltransferase</keyword>
<dbReference type="Gene3D" id="1.10.8.10">
    <property type="entry name" value="DNA helicase RuvA subunit, C-terminal domain"/>
    <property type="match status" value="1"/>
</dbReference>
<dbReference type="InterPro" id="IPR029063">
    <property type="entry name" value="SAM-dependent_MTases_sf"/>
</dbReference>
<keyword evidence="3 5" id="KW-0949">S-adenosyl-L-methionine</keyword>
<keyword evidence="9" id="KW-1185">Reference proteome</keyword>
<dbReference type="GO" id="GO:0102559">
    <property type="term" value="F:peptide chain release factor N(5)-glutamine methyltransferase activity"/>
    <property type="evidence" value="ECO:0007669"/>
    <property type="project" value="UniProtKB-EC"/>
</dbReference>
<dbReference type="SUPFAM" id="SSF53335">
    <property type="entry name" value="S-adenosyl-L-methionine-dependent methyltransferases"/>
    <property type="match status" value="1"/>
</dbReference>
<dbReference type="PANTHER" id="PTHR18895">
    <property type="entry name" value="HEMK METHYLTRANSFERASE"/>
    <property type="match status" value="1"/>
</dbReference>
<dbReference type="AlphaFoldDB" id="A0A7Y0Q0G9"/>
<evidence type="ECO:0000256" key="4">
    <source>
        <dbReference type="ARBA" id="ARBA00048391"/>
    </source>
</evidence>
<dbReference type="EC" id="2.1.1.297" evidence="5"/>
<dbReference type="NCBIfam" id="TIGR03534">
    <property type="entry name" value="RF_mod_PrmC"/>
    <property type="match status" value="1"/>
</dbReference>
<dbReference type="CDD" id="cd02440">
    <property type="entry name" value="AdoMet_MTases"/>
    <property type="match status" value="1"/>
</dbReference>
<organism evidence="8 9">
    <name type="scientific">Sulfobacillus harzensis</name>
    <dbReference type="NCBI Taxonomy" id="2729629"/>
    <lineage>
        <taxon>Bacteria</taxon>
        <taxon>Bacillati</taxon>
        <taxon>Bacillota</taxon>
        <taxon>Clostridia</taxon>
        <taxon>Eubacteriales</taxon>
        <taxon>Clostridiales Family XVII. Incertae Sedis</taxon>
        <taxon>Sulfobacillus</taxon>
    </lineage>
</organism>
<evidence type="ECO:0000259" key="7">
    <source>
        <dbReference type="Pfam" id="PF17827"/>
    </source>
</evidence>
<proteinExistence type="inferred from homology"/>
<gene>
    <name evidence="5 8" type="primary">prmC</name>
    <name evidence="8" type="ORF">HIJ39_01430</name>
</gene>